<evidence type="ECO:0000313" key="2">
    <source>
        <dbReference type="Proteomes" id="UP000737171"/>
    </source>
</evidence>
<dbReference type="EMBL" id="JABRWJ010000003">
    <property type="protein sequence ID" value="NRF67228.1"/>
    <property type="molecule type" value="Genomic_DNA"/>
</dbReference>
<gene>
    <name evidence="1" type="ORF">HLB44_09555</name>
</gene>
<dbReference type="InterPro" id="IPR021259">
    <property type="entry name" value="DUF2817"/>
</dbReference>
<organism evidence="1 2">
    <name type="scientific">Pseudaquabacterium terrae</name>
    <dbReference type="NCBI Taxonomy" id="2732868"/>
    <lineage>
        <taxon>Bacteria</taxon>
        <taxon>Pseudomonadati</taxon>
        <taxon>Pseudomonadota</taxon>
        <taxon>Betaproteobacteria</taxon>
        <taxon>Burkholderiales</taxon>
        <taxon>Sphaerotilaceae</taxon>
        <taxon>Pseudaquabacterium</taxon>
    </lineage>
</organism>
<dbReference type="Gene3D" id="3.40.630.10">
    <property type="entry name" value="Zn peptidases"/>
    <property type="match status" value="1"/>
</dbReference>
<protein>
    <submittedName>
        <fullName evidence="1">DUF2817 domain-containing protein</fullName>
    </submittedName>
</protein>
<dbReference type="SUPFAM" id="SSF53187">
    <property type="entry name" value="Zn-dependent exopeptidases"/>
    <property type="match status" value="1"/>
</dbReference>
<dbReference type="Pfam" id="PF10994">
    <property type="entry name" value="DUF2817"/>
    <property type="match status" value="1"/>
</dbReference>
<sequence length="367" mass="40358">MDLDLSAYSINHLEARDEFLAAAAKRRALITHWPHPLTGPHGEALFADSAWLGPENAARALVIISGTHGVEAYAGSGPQIAFLRGPLSQSLPPDTGVLLIHGINAHGFAWQRRVTEENVDLNRNWIDFTQPLPANPGYVELHRHYTPSSLDEATLASCDEAIAAYRTQHGEHAERVARSTGQYTHPDGLFFGGSGPTWARRTSEAILAKHLAPRAGGRKLTVAIVDMHTGLGPYGYGEPICNHAPGSERVKRARAWWGDSVTEPLLGTSSSQEKTGLTEFGYERALAHADIAFVALEFGTYQPPRGARVLRDDAWLWRHGDPRGPKAAAIRQATRDHFFPPHDDWKEMVLFRSDQVYRQALAGLVRA</sequence>
<keyword evidence="2" id="KW-1185">Reference proteome</keyword>
<dbReference type="RefSeq" id="WP_173122358.1">
    <property type="nucleotide sequence ID" value="NZ_JABRWJ010000003.1"/>
</dbReference>
<reference evidence="1 2" key="1">
    <citation type="submission" date="2020-05" db="EMBL/GenBank/DDBJ databases">
        <title>Aquincola sp. isolate from soil.</title>
        <authorList>
            <person name="Han J."/>
            <person name="Kim D.-U."/>
        </authorList>
    </citation>
    <scope>NUCLEOTIDE SEQUENCE [LARGE SCALE GENOMIC DNA]</scope>
    <source>
        <strain evidence="1 2">S2</strain>
    </source>
</reference>
<comment type="caution">
    <text evidence="1">The sequence shown here is derived from an EMBL/GenBank/DDBJ whole genome shotgun (WGS) entry which is preliminary data.</text>
</comment>
<evidence type="ECO:0000313" key="1">
    <source>
        <dbReference type="EMBL" id="NRF67228.1"/>
    </source>
</evidence>
<name>A0ABX2EF40_9BURK</name>
<accession>A0ABX2EF40</accession>
<dbReference type="Proteomes" id="UP000737171">
    <property type="component" value="Unassembled WGS sequence"/>
</dbReference>
<proteinExistence type="predicted"/>
<dbReference type="CDD" id="cd06233">
    <property type="entry name" value="M14-like"/>
    <property type="match status" value="1"/>
</dbReference>